<keyword evidence="1" id="KW-0175">Coiled coil</keyword>
<proteinExistence type="predicted"/>
<reference evidence="3" key="1">
    <citation type="submission" date="2016-10" db="EMBL/GenBank/DDBJ databases">
        <authorList>
            <person name="de Groot N.N."/>
        </authorList>
    </citation>
    <scope>NUCLEOTIDE SEQUENCE</scope>
</reference>
<sequence>MNRKSLLSIFLLLALFIGAISYSPTLQSPFITTLNRIKNSYFNVIASCNRGVEEYFFQAKQIATLRQKLQQCNALELKIEFLTHQLQDLYKENNVNFALNPNFELVHANSYQKFGNFNRLWIEIPDYNSSKIYGLLYKNFVAGIVVNKNNKPLALLNSDIKSTYAVSIGGSKAPGIAHGNSDKNIIVSFIPAWFPIHLGDEVTTSGLDNLFFKGLKVGKVISIKRLQGYQSAIVEPYFRSYEPNYFYIIRSIR</sequence>
<dbReference type="Pfam" id="PF04085">
    <property type="entry name" value="MreC"/>
    <property type="match status" value="1"/>
</dbReference>
<dbReference type="Gene3D" id="2.40.10.350">
    <property type="entry name" value="Rod shape-determining protein MreC, domain 2"/>
    <property type="match status" value="1"/>
</dbReference>
<accession>A0A1W1CR93</accession>
<feature type="domain" description="Rod shape-determining protein MreC beta-barrel core" evidence="2">
    <location>
        <begin position="152"/>
        <end position="249"/>
    </location>
</feature>
<evidence type="ECO:0000259" key="2">
    <source>
        <dbReference type="Pfam" id="PF04085"/>
    </source>
</evidence>
<dbReference type="InterPro" id="IPR055342">
    <property type="entry name" value="MreC_beta-barrel_core"/>
</dbReference>
<name>A0A1W1CR93_9ZZZZ</name>
<dbReference type="PANTHER" id="PTHR34138:SF1">
    <property type="entry name" value="CELL SHAPE-DETERMINING PROTEIN MREC"/>
    <property type="match status" value="1"/>
</dbReference>
<dbReference type="GO" id="GO:0005886">
    <property type="term" value="C:plasma membrane"/>
    <property type="evidence" value="ECO:0007669"/>
    <property type="project" value="TreeGrafter"/>
</dbReference>
<dbReference type="AlphaFoldDB" id="A0A1W1CR93"/>
<feature type="coiled-coil region" evidence="1">
    <location>
        <begin position="65"/>
        <end position="92"/>
    </location>
</feature>
<protein>
    <submittedName>
        <fullName evidence="3">Rod shape-determining protein MreC</fullName>
    </submittedName>
</protein>
<dbReference type="PANTHER" id="PTHR34138">
    <property type="entry name" value="CELL SHAPE-DETERMINING PROTEIN MREC"/>
    <property type="match status" value="1"/>
</dbReference>
<gene>
    <name evidence="3" type="ORF">MNB_SM-5-1260</name>
</gene>
<dbReference type="InterPro" id="IPR007221">
    <property type="entry name" value="MreC"/>
</dbReference>
<organism evidence="3">
    <name type="scientific">hydrothermal vent metagenome</name>
    <dbReference type="NCBI Taxonomy" id="652676"/>
    <lineage>
        <taxon>unclassified sequences</taxon>
        <taxon>metagenomes</taxon>
        <taxon>ecological metagenomes</taxon>
    </lineage>
</organism>
<dbReference type="GO" id="GO:0008360">
    <property type="term" value="P:regulation of cell shape"/>
    <property type="evidence" value="ECO:0007669"/>
    <property type="project" value="InterPro"/>
</dbReference>
<dbReference type="EMBL" id="FPHH01000112">
    <property type="protein sequence ID" value="SFV68410.1"/>
    <property type="molecule type" value="Genomic_DNA"/>
</dbReference>
<dbReference type="InterPro" id="IPR042175">
    <property type="entry name" value="Cell/Rod_MreC_2"/>
</dbReference>
<dbReference type="NCBIfam" id="NF010507">
    <property type="entry name" value="PRK13922.10-6"/>
    <property type="match status" value="1"/>
</dbReference>
<evidence type="ECO:0000256" key="1">
    <source>
        <dbReference type="SAM" id="Coils"/>
    </source>
</evidence>
<evidence type="ECO:0000313" key="3">
    <source>
        <dbReference type="EMBL" id="SFV68410.1"/>
    </source>
</evidence>